<protein>
    <submittedName>
        <fullName evidence="2">CX domain-containing protein</fullName>
    </submittedName>
</protein>
<evidence type="ECO:0000313" key="2">
    <source>
        <dbReference type="WBParaSite" id="RSKR_0000809400.1"/>
    </source>
</evidence>
<accession>A0AC35U684</accession>
<proteinExistence type="predicted"/>
<dbReference type="Proteomes" id="UP000095286">
    <property type="component" value="Unplaced"/>
</dbReference>
<reference evidence="2" key="1">
    <citation type="submission" date="2016-11" db="UniProtKB">
        <authorList>
            <consortium name="WormBaseParasite"/>
        </authorList>
    </citation>
    <scope>IDENTIFICATION</scope>
    <source>
        <strain evidence="2">KR3021</strain>
    </source>
</reference>
<dbReference type="WBParaSite" id="RSKR_0000809400.1">
    <property type="protein sequence ID" value="RSKR_0000809400.1"/>
    <property type="gene ID" value="RSKR_0000809400"/>
</dbReference>
<name>A0AC35U684_9BILA</name>
<sequence>MLALKWYFKWNVITNKNAPSEIEPFVIPQADAREIKCSTNVLPIELGECTGICHASGRSDSDLIFGKGGIGEGDNQGISIGVSIMLLIGLFLVAAYFMTRTKGY</sequence>
<evidence type="ECO:0000313" key="1">
    <source>
        <dbReference type="Proteomes" id="UP000095286"/>
    </source>
</evidence>
<organism evidence="1 2">
    <name type="scientific">Rhabditophanes sp. KR3021</name>
    <dbReference type="NCBI Taxonomy" id="114890"/>
    <lineage>
        <taxon>Eukaryota</taxon>
        <taxon>Metazoa</taxon>
        <taxon>Ecdysozoa</taxon>
        <taxon>Nematoda</taxon>
        <taxon>Chromadorea</taxon>
        <taxon>Rhabditida</taxon>
        <taxon>Tylenchina</taxon>
        <taxon>Panagrolaimomorpha</taxon>
        <taxon>Strongyloidoidea</taxon>
        <taxon>Alloionematidae</taxon>
        <taxon>Rhabditophanes</taxon>
    </lineage>
</organism>